<reference evidence="2 3" key="1">
    <citation type="submission" date="2024-04" db="EMBL/GenBank/DDBJ databases">
        <authorList>
            <person name="Fracassetti M."/>
        </authorList>
    </citation>
    <scope>NUCLEOTIDE SEQUENCE [LARGE SCALE GENOMIC DNA]</scope>
</reference>
<gene>
    <name evidence="2" type="ORF">LTRI10_LOCUS11559</name>
</gene>
<evidence type="ECO:0000313" key="2">
    <source>
        <dbReference type="EMBL" id="CAL1368413.1"/>
    </source>
</evidence>
<feature type="compositionally biased region" description="Basic and acidic residues" evidence="1">
    <location>
        <begin position="1"/>
        <end position="10"/>
    </location>
</feature>
<accession>A0AAV2D8F5</accession>
<evidence type="ECO:0000313" key="3">
    <source>
        <dbReference type="Proteomes" id="UP001497516"/>
    </source>
</evidence>
<name>A0AAV2D8F5_9ROSI</name>
<protein>
    <submittedName>
        <fullName evidence="2">Uncharacterized protein</fullName>
    </submittedName>
</protein>
<dbReference type="EMBL" id="OZ034815">
    <property type="protein sequence ID" value="CAL1368413.1"/>
    <property type="molecule type" value="Genomic_DNA"/>
</dbReference>
<dbReference type="Proteomes" id="UP001497516">
    <property type="component" value="Chromosome 2"/>
</dbReference>
<feature type="region of interest" description="Disordered" evidence="1">
    <location>
        <begin position="1"/>
        <end position="72"/>
    </location>
</feature>
<organism evidence="2 3">
    <name type="scientific">Linum trigynum</name>
    <dbReference type="NCBI Taxonomy" id="586398"/>
    <lineage>
        <taxon>Eukaryota</taxon>
        <taxon>Viridiplantae</taxon>
        <taxon>Streptophyta</taxon>
        <taxon>Embryophyta</taxon>
        <taxon>Tracheophyta</taxon>
        <taxon>Spermatophyta</taxon>
        <taxon>Magnoliopsida</taxon>
        <taxon>eudicotyledons</taxon>
        <taxon>Gunneridae</taxon>
        <taxon>Pentapetalae</taxon>
        <taxon>rosids</taxon>
        <taxon>fabids</taxon>
        <taxon>Malpighiales</taxon>
        <taxon>Linaceae</taxon>
        <taxon>Linum</taxon>
    </lineage>
</organism>
<proteinExistence type="predicted"/>
<evidence type="ECO:0000256" key="1">
    <source>
        <dbReference type="SAM" id="MobiDB-lite"/>
    </source>
</evidence>
<sequence>MDRAGGEGRRVAAGGSVAGRGPRAGDRVVGGWCGGRKASRSLGSPLSGTKEGAEEGCLGRRKALEEGAEDTA</sequence>
<keyword evidence="3" id="KW-1185">Reference proteome</keyword>
<dbReference type="AlphaFoldDB" id="A0AAV2D8F5"/>
<feature type="compositionally biased region" description="Low complexity" evidence="1">
    <location>
        <begin position="11"/>
        <end position="21"/>
    </location>
</feature>